<dbReference type="InterPro" id="IPR051476">
    <property type="entry name" value="Bac_ResReg_Asp_Phosphatase"/>
</dbReference>
<accession>A0ABS5JZX0</accession>
<dbReference type="PANTHER" id="PTHR46630:SF1">
    <property type="entry name" value="TETRATRICOPEPTIDE REPEAT PROTEIN 29"/>
    <property type="match status" value="1"/>
</dbReference>
<evidence type="ECO:0000256" key="4">
    <source>
        <dbReference type="ARBA" id="ARBA00022803"/>
    </source>
</evidence>
<feature type="repeat" description="TPR" evidence="6">
    <location>
        <begin position="172"/>
        <end position="205"/>
    </location>
</feature>
<keyword evidence="8" id="KW-0472">Membrane</keyword>
<reference evidence="9 10" key="1">
    <citation type="journal article" date="2015" name="Int. J. Syst. Evol. Microbiol.">
        <title>Carboxylicivirga linearis sp. nov., isolated from a sea cucumber culture pond.</title>
        <authorList>
            <person name="Wang F.Q."/>
            <person name="Zhou Y.X."/>
            <person name="Lin X.Z."/>
            <person name="Chen G.J."/>
            <person name="Du Z.J."/>
        </authorList>
    </citation>
    <scope>NUCLEOTIDE SEQUENCE [LARGE SCALE GENOMIC DNA]</scope>
    <source>
        <strain evidence="9 10">FB218</strain>
    </source>
</reference>
<feature type="coiled-coil region" evidence="7">
    <location>
        <begin position="386"/>
        <end position="445"/>
    </location>
</feature>
<dbReference type="InterPro" id="IPR011990">
    <property type="entry name" value="TPR-like_helical_dom_sf"/>
</dbReference>
<dbReference type="SUPFAM" id="SSF48452">
    <property type="entry name" value="TPR-like"/>
    <property type="match status" value="3"/>
</dbReference>
<dbReference type="Gene3D" id="1.25.40.10">
    <property type="entry name" value="Tetratricopeptide repeat domain"/>
    <property type="match status" value="2"/>
</dbReference>
<name>A0ABS5JZX0_9BACT</name>
<dbReference type="InterPro" id="IPR019734">
    <property type="entry name" value="TPR_rpt"/>
</dbReference>
<dbReference type="SMART" id="SM00028">
    <property type="entry name" value="TPR"/>
    <property type="match status" value="4"/>
</dbReference>
<evidence type="ECO:0000313" key="9">
    <source>
        <dbReference type="EMBL" id="MBS2100370.1"/>
    </source>
</evidence>
<proteinExistence type="inferred from homology"/>
<keyword evidence="7" id="KW-0175">Coiled coil</keyword>
<evidence type="ECO:0000313" key="10">
    <source>
        <dbReference type="Proteomes" id="UP000708576"/>
    </source>
</evidence>
<comment type="caution">
    <text evidence="9">The sequence shown here is derived from an EMBL/GenBank/DDBJ whole genome shotgun (WGS) entry which is preliminary data.</text>
</comment>
<comment type="subcellular location">
    <subcellularLocation>
        <location evidence="1">Cytoplasm</location>
    </subcellularLocation>
</comment>
<evidence type="ECO:0000256" key="7">
    <source>
        <dbReference type="SAM" id="Coils"/>
    </source>
</evidence>
<evidence type="ECO:0000256" key="8">
    <source>
        <dbReference type="SAM" id="Phobius"/>
    </source>
</evidence>
<keyword evidence="2" id="KW-0963">Cytoplasm</keyword>
<sequence>MGRYKAFIYILIFLFSTQFIQSQNTDIIKEDSLSNLLMNANAYEKQVDILTQIVKLTRKYDYKKSIIYSNQGQELANNNDDIIQFALFQLESGITNYFLGNYDATLKLYFSALAAFEKEKHFIGSLRTLNNIGAVYDRIENFHKAINYYQLCIQLFNETPEEIKTEYYKYLSQIYNNLASAYEKLGEDKRAIEYYEKALKAAEAGYFPDITSSIYNNLGKIEVQNGNFGLGKEYLDKAIEIRKEKSLTEGLVKSYYFLSDYYNHINLLDSAEWAAKQSLELAKQRGLLESQQVAHMFLYQIYEDKGLLAKALEEHKLYKTLSDSLLNEKKMNQLAQMQISFELEKIEEQAILEKAELKSQYTIMIVALSAILIVSLLGTITYRNQKKRVDLENKNLELEIDTKNRELTTNVMYLVQKNELINNVAKSLLNLKKNLKQENQRSIQEVIYNLNAESDNEIWNEFEYRFQMVHTDFYKKLRYRHSDITPSEERLAALLRLNLSSKEISTITHQTVRSVEVARGRLRKKLNLTGTDINLVSYLSDL</sequence>
<evidence type="ECO:0000256" key="2">
    <source>
        <dbReference type="ARBA" id="ARBA00022490"/>
    </source>
</evidence>
<dbReference type="PROSITE" id="PS50005">
    <property type="entry name" value="TPR"/>
    <property type="match status" value="2"/>
</dbReference>
<feature type="repeat" description="TPR" evidence="6">
    <location>
        <begin position="126"/>
        <end position="159"/>
    </location>
</feature>
<dbReference type="EMBL" id="JAGUCO010000022">
    <property type="protein sequence ID" value="MBS2100370.1"/>
    <property type="molecule type" value="Genomic_DNA"/>
</dbReference>
<dbReference type="PANTHER" id="PTHR46630">
    <property type="entry name" value="TETRATRICOPEPTIDE REPEAT PROTEIN 29"/>
    <property type="match status" value="1"/>
</dbReference>
<evidence type="ECO:0000256" key="1">
    <source>
        <dbReference type="ARBA" id="ARBA00004496"/>
    </source>
</evidence>
<keyword evidence="8" id="KW-1133">Transmembrane helix</keyword>
<dbReference type="Proteomes" id="UP000708576">
    <property type="component" value="Unassembled WGS sequence"/>
</dbReference>
<evidence type="ECO:0000256" key="3">
    <source>
        <dbReference type="ARBA" id="ARBA00022737"/>
    </source>
</evidence>
<keyword evidence="4 6" id="KW-0802">TPR repeat</keyword>
<comment type="similarity">
    <text evidence="5">Belongs to the Rap family.</text>
</comment>
<protein>
    <submittedName>
        <fullName evidence="9">Tetratricopeptide repeat protein</fullName>
    </submittedName>
</protein>
<keyword evidence="3" id="KW-0677">Repeat</keyword>
<organism evidence="9 10">
    <name type="scientific">Carboxylicivirga linearis</name>
    <dbReference type="NCBI Taxonomy" id="1628157"/>
    <lineage>
        <taxon>Bacteria</taxon>
        <taxon>Pseudomonadati</taxon>
        <taxon>Bacteroidota</taxon>
        <taxon>Bacteroidia</taxon>
        <taxon>Marinilabiliales</taxon>
        <taxon>Marinilabiliaceae</taxon>
        <taxon>Carboxylicivirga</taxon>
    </lineage>
</organism>
<dbReference type="PROSITE" id="PS50293">
    <property type="entry name" value="TPR_REGION"/>
    <property type="match status" value="1"/>
</dbReference>
<keyword evidence="10" id="KW-1185">Reference proteome</keyword>
<gene>
    <name evidence="9" type="ORF">KEM10_18945</name>
</gene>
<dbReference type="SUPFAM" id="SSF46894">
    <property type="entry name" value="C-terminal effector domain of the bipartite response regulators"/>
    <property type="match status" value="1"/>
</dbReference>
<evidence type="ECO:0000256" key="6">
    <source>
        <dbReference type="PROSITE-ProRule" id="PRU00339"/>
    </source>
</evidence>
<keyword evidence="8" id="KW-0812">Transmembrane</keyword>
<feature type="transmembrane region" description="Helical" evidence="8">
    <location>
        <begin position="361"/>
        <end position="382"/>
    </location>
</feature>
<dbReference type="Pfam" id="PF13424">
    <property type="entry name" value="TPR_12"/>
    <property type="match status" value="1"/>
</dbReference>
<evidence type="ECO:0000256" key="5">
    <source>
        <dbReference type="ARBA" id="ARBA00038253"/>
    </source>
</evidence>
<dbReference type="Pfam" id="PF13181">
    <property type="entry name" value="TPR_8"/>
    <property type="match status" value="2"/>
</dbReference>
<dbReference type="InterPro" id="IPR016032">
    <property type="entry name" value="Sig_transdc_resp-reg_C-effctor"/>
</dbReference>